<dbReference type="SUPFAM" id="SSF51569">
    <property type="entry name" value="Aldolase"/>
    <property type="match status" value="1"/>
</dbReference>
<dbReference type="PRINTS" id="PR00146">
    <property type="entry name" value="DHPICSNTHASE"/>
</dbReference>
<dbReference type="InterPro" id="IPR002220">
    <property type="entry name" value="DapA-like"/>
</dbReference>
<organism evidence="1">
    <name type="scientific">marine metagenome</name>
    <dbReference type="NCBI Taxonomy" id="408172"/>
    <lineage>
        <taxon>unclassified sequences</taxon>
        <taxon>metagenomes</taxon>
        <taxon>ecological metagenomes</taxon>
    </lineage>
</organism>
<protein>
    <recommendedName>
        <fullName evidence="2">Dihydrodipicolinate synthase family protein</fullName>
    </recommendedName>
</protein>
<reference evidence="1" key="1">
    <citation type="submission" date="2018-05" db="EMBL/GenBank/DDBJ databases">
        <authorList>
            <person name="Lanie J.A."/>
            <person name="Ng W.-L."/>
            <person name="Kazmierczak K.M."/>
            <person name="Andrzejewski T.M."/>
            <person name="Davidsen T.M."/>
            <person name="Wayne K.J."/>
            <person name="Tettelin H."/>
            <person name="Glass J.I."/>
            <person name="Rusch D."/>
            <person name="Podicherti R."/>
            <person name="Tsui H.-C.T."/>
            <person name="Winkler M.E."/>
        </authorList>
    </citation>
    <scope>NUCLEOTIDE SEQUENCE</scope>
</reference>
<name>A0A381YD98_9ZZZZ</name>
<accession>A0A381YD98</accession>
<gene>
    <name evidence="1" type="ORF">METZ01_LOCUS127829</name>
</gene>
<dbReference type="PANTHER" id="PTHR42849:SF1">
    <property type="entry name" value="N-ACETYLNEURAMINATE LYASE"/>
    <property type="match status" value="1"/>
</dbReference>
<dbReference type="CDD" id="cd00408">
    <property type="entry name" value="DHDPS-like"/>
    <property type="match status" value="1"/>
</dbReference>
<evidence type="ECO:0000313" key="1">
    <source>
        <dbReference type="EMBL" id="SVA74975.1"/>
    </source>
</evidence>
<dbReference type="Gene3D" id="3.20.20.70">
    <property type="entry name" value="Aldolase class I"/>
    <property type="match status" value="1"/>
</dbReference>
<feature type="non-terminal residue" evidence="1">
    <location>
        <position position="214"/>
    </location>
</feature>
<dbReference type="EMBL" id="UINC01017955">
    <property type="protein sequence ID" value="SVA74975.1"/>
    <property type="molecule type" value="Genomic_DNA"/>
</dbReference>
<dbReference type="InterPro" id="IPR013785">
    <property type="entry name" value="Aldolase_TIM"/>
</dbReference>
<dbReference type="GO" id="GO:0019262">
    <property type="term" value="P:N-acetylneuraminate catabolic process"/>
    <property type="evidence" value="ECO:0007669"/>
    <property type="project" value="TreeGrafter"/>
</dbReference>
<proteinExistence type="predicted"/>
<evidence type="ECO:0008006" key="2">
    <source>
        <dbReference type="Google" id="ProtNLM"/>
    </source>
</evidence>
<dbReference type="GO" id="GO:0008747">
    <property type="term" value="F:N-acetylneuraminate lyase activity"/>
    <property type="evidence" value="ECO:0007669"/>
    <property type="project" value="TreeGrafter"/>
</dbReference>
<dbReference type="AlphaFoldDB" id="A0A381YD98"/>
<dbReference type="SMART" id="SM01130">
    <property type="entry name" value="DHDPS"/>
    <property type="match status" value="1"/>
</dbReference>
<sequence length="214" mass="23321">MTELSGVCVPVCTLFNDDETIDEPGYLLHIDRMIEAKTDIILACGGTGEFAYLTTEEKRRLVEITGKHIEARASFIAQTSAISLRDTIDATKHAADHGADALMILPPYFEGPDAAGVYHHFEKVAEATDLPIMVYNIPVHSGFDITPDFFSKLLEIDNIKYIKDSTGDLVRIQELLQTSGKVFNGGDPITYPALAAGCVGCVWGAINFIPEEAV</sequence>
<dbReference type="Pfam" id="PF00701">
    <property type="entry name" value="DHDPS"/>
    <property type="match status" value="1"/>
</dbReference>
<dbReference type="PANTHER" id="PTHR42849">
    <property type="entry name" value="N-ACETYLNEURAMINATE LYASE"/>
    <property type="match status" value="1"/>
</dbReference>
<dbReference type="GO" id="GO:0005829">
    <property type="term" value="C:cytosol"/>
    <property type="evidence" value="ECO:0007669"/>
    <property type="project" value="TreeGrafter"/>
</dbReference>